<protein>
    <submittedName>
        <fullName evidence="2">Uncharacterized protein</fullName>
    </submittedName>
</protein>
<sequence length="76" mass="8188">MDEYEEEDKEYPFWGRVAIGLAVLFMGACAGWLIAESWTGALWGSILASPVGLLGFAAPRAMAAILVVFQVFSCVS</sequence>
<organism evidence="2 3">
    <name type="scientific">Neoroseomonas terrae</name>
    <dbReference type="NCBI Taxonomy" id="424799"/>
    <lineage>
        <taxon>Bacteria</taxon>
        <taxon>Pseudomonadati</taxon>
        <taxon>Pseudomonadota</taxon>
        <taxon>Alphaproteobacteria</taxon>
        <taxon>Acetobacterales</taxon>
        <taxon>Acetobacteraceae</taxon>
        <taxon>Neoroseomonas</taxon>
    </lineage>
</organism>
<evidence type="ECO:0000313" key="3">
    <source>
        <dbReference type="Proteomes" id="UP000698752"/>
    </source>
</evidence>
<keyword evidence="1" id="KW-1133">Transmembrane helix</keyword>
<dbReference type="Proteomes" id="UP000698752">
    <property type="component" value="Unassembled WGS sequence"/>
</dbReference>
<comment type="caution">
    <text evidence="2">The sequence shown here is derived from an EMBL/GenBank/DDBJ whole genome shotgun (WGS) entry which is preliminary data.</text>
</comment>
<keyword evidence="1" id="KW-0812">Transmembrane</keyword>
<feature type="transmembrane region" description="Helical" evidence="1">
    <location>
        <begin position="13"/>
        <end position="35"/>
    </location>
</feature>
<reference evidence="3" key="1">
    <citation type="journal article" date="2021" name="Syst. Appl. Microbiol.">
        <title>Roseomonas hellenica sp. nov., isolated from roots of wild-growing Alkanna tinctoria.</title>
        <authorList>
            <person name="Rat A."/>
            <person name="Naranjo H.D."/>
            <person name="Lebbe L."/>
            <person name="Cnockaert M."/>
            <person name="Krigas N."/>
            <person name="Grigoriadou K."/>
            <person name="Maloupa E."/>
            <person name="Willems A."/>
        </authorList>
    </citation>
    <scope>NUCLEOTIDE SEQUENCE [LARGE SCALE GENOMIC DNA]</scope>
    <source>
        <strain evidence="3">LMG 31159</strain>
    </source>
</reference>
<gene>
    <name evidence="2" type="ORF">GXW78_27190</name>
</gene>
<name>A0ABS5EQQ6_9PROT</name>
<evidence type="ECO:0000313" key="2">
    <source>
        <dbReference type="EMBL" id="MBR0653366.1"/>
    </source>
</evidence>
<keyword evidence="1" id="KW-0472">Membrane</keyword>
<keyword evidence="3" id="KW-1185">Reference proteome</keyword>
<dbReference type="EMBL" id="JAAEDI010000048">
    <property type="protein sequence ID" value="MBR0653366.1"/>
    <property type="molecule type" value="Genomic_DNA"/>
</dbReference>
<evidence type="ECO:0000256" key="1">
    <source>
        <dbReference type="SAM" id="Phobius"/>
    </source>
</evidence>
<proteinExistence type="predicted"/>
<accession>A0ABS5EQQ6</accession>
<feature type="transmembrane region" description="Helical" evidence="1">
    <location>
        <begin position="47"/>
        <end position="72"/>
    </location>
</feature>
<dbReference type="RefSeq" id="WP_211872072.1">
    <property type="nucleotide sequence ID" value="NZ_JAAEDI010000048.1"/>
</dbReference>